<protein>
    <submittedName>
        <fullName evidence="1">Uncharacterized protein</fullName>
    </submittedName>
</protein>
<dbReference type="EMBL" id="CM046393">
    <property type="protein sequence ID" value="KAI8550953.1"/>
    <property type="molecule type" value="Genomic_DNA"/>
</dbReference>
<name>A0ACC0NC89_RHOML</name>
<dbReference type="Proteomes" id="UP001062846">
    <property type="component" value="Chromosome 6"/>
</dbReference>
<accession>A0ACC0NC89</accession>
<evidence type="ECO:0000313" key="1">
    <source>
        <dbReference type="EMBL" id="KAI8550953.1"/>
    </source>
</evidence>
<comment type="caution">
    <text evidence="1">The sequence shown here is derived from an EMBL/GenBank/DDBJ whole genome shotgun (WGS) entry which is preliminary data.</text>
</comment>
<evidence type="ECO:0000313" key="2">
    <source>
        <dbReference type="Proteomes" id="UP001062846"/>
    </source>
</evidence>
<proteinExistence type="predicted"/>
<gene>
    <name evidence="1" type="ORF">RHMOL_Rhmol06G0146900</name>
</gene>
<keyword evidence="2" id="KW-1185">Reference proteome</keyword>
<sequence>MLHRNTNRLTHILIYTVLEWILINNPPSPQHPTPGVVASTTSSIPQKTRISSEISFVNHTPERFLIWVTAPITDGTVCWCRSEG</sequence>
<organism evidence="1 2">
    <name type="scientific">Rhododendron molle</name>
    <name type="common">Chinese azalea</name>
    <name type="synonym">Azalea mollis</name>
    <dbReference type="NCBI Taxonomy" id="49168"/>
    <lineage>
        <taxon>Eukaryota</taxon>
        <taxon>Viridiplantae</taxon>
        <taxon>Streptophyta</taxon>
        <taxon>Embryophyta</taxon>
        <taxon>Tracheophyta</taxon>
        <taxon>Spermatophyta</taxon>
        <taxon>Magnoliopsida</taxon>
        <taxon>eudicotyledons</taxon>
        <taxon>Gunneridae</taxon>
        <taxon>Pentapetalae</taxon>
        <taxon>asterids</taxon>
        <taxon>Ericales</taxon>
        <taxon>Ericaceae</taxon>
        <taxon>Ericoideae</taxon>
        <taxon>Rhodoreae</taxon>
        <taxon>Rhododendron</taxon>
    </lineage>
</organism>
<reference evidence="1" key="1">
    <citation type="submission" date="2022-02" db="EMBL/GenBank/DDBJ databases">
        <title>Plant Genome Project.</title>
        <authorList>
            <person name="Zhang R.-G."/>
        </authorList>
    </citation>
    <scope>NUCLEOTIDE SEQUENCE</scope>
    <source>
        <strain evidence="1">AT1</strain>
    </source>
</reference>